<organism evidence="2 3">
    <name type="scientific">Letharia columbiana</name>
    <dbReference type="NCBI Taxonomy" id="112416"/>
    <lineage>
        <taxon>Eukaryota</taxon>
        <taxon>Fungi</taxon>
        <taxon>Dikarya</taxon>
        <taxon>Ascomycota</taxon>
        <taxon>Pezizomycotina</taxon>
        <taxon>Lecanoromycetes</taxon>
        <taxon>OSLEUM clade</taxon>
        <taxon>Lecanoromycetidae</taxon>
        <taxon>Lecanorales</taxon>
        <taxon>Lecanorineae</taxon>
        <taxon>Parmeliaceae</taxon>
        <taxon>Letharia</taxon>
    </lineage>
</organism>
<feature type="chain" id="PRO_5034851677" evidence="1">
    <location>
        <begin position="27"/>
        <end position="173"/>
    </location>
</feature>
<evidence type="ECO:0000256" key="1">
    <source>
        <dbReference type="SAM" id="SignalP"/>
    </source>
</evidence>
<protein>
    <submittedName>
        <fullName evidence="2">Uncharacterized protein</fullName>
    </submittedName>
</protein>
<dbReference type="EMBL" id="JACCJC010000072">
    <property type="protein sequence ID" value="KAF6229465.1"/>
    <property type="molecule type" value="Genomic_DNA"/>
</dbReference>
<dbReference type="OrthoDB" id="10417674at2759"/>
<evidence type="ECO:0000313" key="2">
    <source>
        <dbReference type="EMBL" id="KAF6229465.1"/>
    </source>
</evidence>
<proteinExistence type="predicted"/>
<dbReference type="Proteomes" id="UP000578531">
    <property type="component" value="Unassembled WGS sequence"/>
</dbReference>
<feature type="signal peptide" evidence="1">
    <location>
        <begin position="1"/>
        <end position="26"/>
    </location>
</feature>
<keyword evidence="1" id="KW-0732">Signal</keyword>
<sequence>MRILCPLHGLTTLILLLSSLLTQSTATPISTTSALTTTDPALQKRRPPFSLHGLYLERTAHLTMLIPTATAAALLSDFYADIHVRCITSWMPNLPPPQPDLVVRWGPFQLSFVVNDGATEAISWEFVRDFAALMHRVSRRGYAGVYDQGWWDVAGSLGIYVGLRVIAASDDAD</sequence>
<evidence type="ECO:0000313" key="3">
    <source>
        <dbReference type="Proteomes" id="UP000578531"/>
    </source>
</evidence>
<dbReference type="AlphaFoldDB" id="A0A8H6FJ20"/>
<dbReference type="GeneID" id="59293147"/>
<reference evidence="2 3" key="1">
    <citation type="journal article" date="2020" name="Genomics">
        <title>Complete, high-quality genomes from long-read metagenomic sequencing of two wolf lichen thalli reveals enigmatic genome architecture.</title>
        <authorList>
            <person name="McKenzie S.K."/>
            <person name="Walston R.F."/>
            <person name="Allen J.L."/>
        </authorList>
    </citation>
    <scope>NUCLEOTIDE SEQUENCE [LARGE SCALE GENOMIC DNA]</scope>
    <source>
        <strain evidence="2">WasteWater2</strain>
    </source>
</reference>
<accession>A0A8H6FJ20</accession>
<gene>
    <name evidence="2" type="ORF">HO173_011505</name>
</gene>
<dbReference type="RefSeq" id="XP_037159657.1">
    <property type="nucleotide sequence ID" value="XM_037313385.1"/>
</dbReference>
<name>A0A8H6FJ20_9LECA</name>
<keyword evidence="3" id="KW-1185">Reference proteome</keyword>
<comment type="caution">
    <text evidence="2">The sequence shown here is derived from an EMBL/GenBank/DDBJ whole genome shotgun (WGS) entry which is preliminary data.</text>
</comment>